<comment type="caution">
    <text evidence="1">The sequence shown here is derived from an EMBL/GenBank/DDBJ whole genome shotgun (WGS) entry which is preliminary data.</text>
</comment>
<name>A0ACC3T540_LIPKO</name>
<evidence type="ECO:0000313" key="1">
    <source>
        <dbReference type="EMBL" id="KAK9239033.1"/>
    </source>
</evidence>
<keyword evidence="2" id="KW-1185">Reference proteome</keyword>
<dbReference type="Proteomes" id="UP001433508">
    <property type="component" value="Unassembled WGS sequence"/>
</dbReference>
<accession>A0ACC3T540</accession>
<proteinExistence type="predicted"/>
<protein>
    <submittedName>
        <fullName evidence="1">ATP11 protein-domain-containing protein</fullName>
    </submittedName>
</protein>
<dbReference type="EMBL" id="MU971350">
    <property type="protein sequence ID" value="KAK9239033.1"/>
    <property type="molecule type" value="Genomic_DNA"/>
</dbReference>
<evidence type="ECO:0000313" key="2">
    <source>
        <dbReference type="Proteomes" id="UP001433508"/>
    </source>
</evidence>
<sequence>MRIFVQSLAAIRAHLTASSTYSLPVKPWPCVKQCALFAPRIASNYSTVTPRTLPADIPERYRDKLEKLMREKNIGTLEELKQHYNEDITRRQTEERLAQVPFKKPRDSISHAGENTPKTPREKAIKTLSSYVDIEKLSQHTDIREIELIWRARHAHDPFSLCAVLDVETFQRMKKNAQTYPMFVLPLPRSGGAVEIEETTMGGTEMQFVQWAFPEKDTTHCLLTSLLEYKMHTEFARPHTTLIFHAELSKSRGVVLLNGTVEKDVGISPADAQLLVLALQKFYNSDPKGTVEPYEREKALRRRMLLELFKSGAGFDVKDLIRESEMVD</sequence>
<organism evidence="1 2">
    <name type="scientific">Lipomyces kononenkoae</name>
    <name type="common">Yeast</name>
    <dbReference type="NCBI Taxonomy" id="34357"/>
    <lineage>
        <taxon>Eukaryota</taxon>
        <taxon>Fungi</taxon>
        <taxon>Dikarya</taxon>
        <taxon>Ascomycota</taxon>
        <taxon>Saccharomycotina</taxon>
        <taxon>Lipomycetes</taxon>
        <taxon>Lipomycetales</taxon>
        <taxon>Lipomycetaceae</taxon>
        <taxon>Lipomyces</taxon>
    </lineage>
</organism>
<gene>
    <name evidence="1" type="ORF">V1525DRAFT_387024</name>
</gene>
<reference evidence="2" key="1">
    <citation type="journal article" date="2024" name="Front. Bioeng. Biotechnol.">
        <title>Genome-scale model development and genomic sequencing of the oleaginous clade Lipomyces.</title>
        <authorList>
            <person name="Czajka J.J."/>
            <person name="Han Y."/>
            <person name="Kim J."/>
            <person name="Mondo S.J."/>
            <person name="Hofstad B.A."/>
            <person name="Robles A."/>
            <person name="Haridas S."/>
            <person name="Riley R."/>
            <person name="LaButti K."/>
            <person name="Pangilinan J."/>
            <person name="Andreopoulos W."/>
            <person name="Lipzen A."/>
            <person name="Yan J."/>
            <person name="Wang M."/>
            <person name="Ng V."/>
            <person name="Grigoriev I.V."/>
            <person name="Spatafora J.W."/>
            <person name="Magnuson J.K."/>
            <person name="Baker S.E."/>
            <person name="Pomraning K.R."/>
        </authorList>
    </citation>
    <scope>NUCLEOTIDE SEQUENCE [LARGE SCALE GENOMIC DNA]</scope>
    <source>
        <strain evidence="2">CBS 7786</strain>
    </source>
</reference>